<keyword evidence="3" id="KW-0067">ATP-binding</keyword>
<dbReference type="EMBL" id="BAAAPB010000005">
    <property type="protein sequence ID" value="GAA1974609.1"/>
    <property type="molecule type" value="Genomic_DNA"/>
</dbReference>
<gene>
    <name evidence="5" type="ORF">GCM10009798_39810</name>
</gene>
<organism evidence="5 6">
    <name type="scientific">Nocardioides panacihumi</name>
    <dbReference type="NCBI Taxonomy" id="400774"/>
    <lineage>
        <taxon>Bacteria</taxon>
        <taxon>Bacillati</taxon>
        <taxon>Actinomycetota</taxon>
        <taxon>Actinomycetes</taxon>
        <taxon>Propionibacteriales</taxon>
        <taxon>Nocardioidaceae</taxon>
        <taxon>Nocardioides</taxon>
    </lineage>
</organism>
<evidence type="ECO:0000256" key="1">
    <source>
        <dbReference type="ARBA" id="ARBA00008791"/>
    </source>
</evidence>
<keyword evidence="2" id="KW-0547">Nucleotide-binding</keyword>
<comment type="similarity">
    <text evidence="1">Belongs to the universal stress protein A family.</text>
</comment>
<dbReference type="PRINTS" id="PR01438">
    <property type="entry name" value="UNVRSLSTRESS"/>
</dbReference>
<accession>A0ABN2RTG2</accession>
<dbReference type="Gene3D" id="3.40.50.12370">
    <property type="match status" value="1"/>
</dbReference>
<dbReference type="Proteomes" id="UP001500571">
    <property type="component" value="Unassembled WGS sequence"/>
</dbReference>
<dbReference type="InterPro" id="IPR006015">
    <property type="entry name" value="Universal_stress_UspA"/>
</dbReference>
<feature type="domain" description="UspA" evidence="4">
    <location>
        <begin position="6"/>
        <end position="140"/>
    </location>
</feature>
<feature type="domain" description="UspA" evidence="4">
    <location>
        <begin position="153"/>
        <end position="280"/>
    </location>
</feature>
<protein>
    <submittedName>
        <fullName evidence="5">Universal stress protein</fullName>
    </submittedName>
</protein>
<reference evidence="5 6" key="1">
    <citation type="journal article" date="2019" name="Int. J. Syst. Evol. Microbiol.">
        <title>The Global Catalogue of Microorganisms (GCM) 10K type strain sequencing project: providing services to taxonomists for standard genome sequencing and annotation.</title>
        <authorList>
            <consortium name="The Broad Institute Genomics Platform"/>
            <consortium name="The Broad Institute Genome Sequencing Center for Infectious Disease"/>
            <person name="Wu L."/>
            <person name="Ma J."/>
        </authorList>
    </citation>
    <scope>NUCLEOTIDE SEQUENCE [LARGE SCALE GENOMIC DNA]</scope>
    <source>
        <strain evidence="5 6">JCM 15309</strain>
    </source>
</reference>
<sequence>MTHGWVLVGVDGGEAGEAAVEFAARYAAPRGLRLELLHVAPEPAYAASDSAHARIGRQQRHQLLDTAAARARELLGADDPGRVGAEIAYGGRVDRLLAAAEEGCELVVLGDQRRPQVDRLATGSVLAGVAARCTVPVIGVPAGWTPHAQDPVVVAAVKTCADSGVLLDLASAVAAEHGARLRVLQARDVQHAAPGHRGAWEEAARADLARLVATHCDRYPDLKVDVDVVSGQPARVIANASAQADLLLLTRRPLVYSHGHLGGTGRAVLRESRCPVAVLPPPTAGPGSGP</sequence>
<evidence type="ECO:0000259" key="4">
    <source>
        <dbReference type="Pfam" id="PF00582"/>
    </source>
</evidence>
<dbReference type="Pfam" id="PF00582">
    <property type="entry name" value="Usp"/>
    <property type="match status" value="2"/>
</dbReference>
<dbReference type="PANTHER" id="PTHR46268:SF27">
    <property type="entry name" value="UNIVERSAL STRESS PROTEIN RV2623"/>
    <property type="match status" value="1"/>
</dbReference>
<name>A0ABN2RTG2_9ACTN</name>
<dbReference type="CDD" id="cd00293">
    <property type="entry name" value="USP-like"/>
    <property type="match status" value="1"/>
</dbReference>
<dbReference type="InterPro" id="IPR006016">
    <property type="entry name" value="UspA"/>
</dbReference>
<dbReference type="SUPFAM" id="SSF52402">
    <property type="entry name" value="Adenine nucleotide alpha hydrolases-like"/>
    <property type="match status" value="2"/>
</dbReference>
<evidence type="ECO:0000313" key="6">
    <source>
        <dbReference type="Proteomes" id="UP001500571"/>
    </source>
</evidence>
<evidence type="ECO:0000256" key="2">
    <source>
        <dbReference type="ARBA" id="ARBA00022741"/>
    </source>
</evidence>
<proteinExistence type="inferred from homology"/>
<evidence type="ECO:0000313" key="5">
    <source>
        <dbReference type="EMBL" id="GAA1974609.1"/>
    </source>
</evidence>
<evidence type="ECO:0000256" key="3">
    <source>
        <dbReference type="ARBA" id="ARBA00022840"/>
    </source>
</evidence>
<comment type="caution">
    <text evidence="5">The sequence shown here is derived from an EMBL/GenBank/DDBJ whole genome shotgun (WGS) entry which is preliminary data.</text>
</comment>
<dbReference type="PANTHER" id="PTHR46268">
    <property type="entry name" value="STRESS RESPONSE PROTEIN NHAX"/>
    <property type="match status" value="1"/>
</dbReference>
<keyword evidence="6" id="KW-1185">Reference proteome</keyword>